<organism evidence="2 3">
    <name type="scientific">Pedobacter rhizosphaerae</name>
    <dbReference type="NCBI Taxonomy" id="390241"/>
    <lineage>
        <taxon>Bacteria</taxon>
        <taxon>Pseudomonadati</taxon>
        <taxon>Bacteroidota</taxon>
        <taxon>Sphingobacteriia</taxon>
        <taxon>Sphingobacteriales</taxon>
        <taxon>Sphingobacteriaceae</taxon>
        <taxon>Pedobacter</taxon>
    </lineage>
</organism>
<reference evidence="2 3" key="1">
    <citation type="submission" date="2016-10" db="EMBL/GenBank/DDBJ databases">
        <authorList>
            <person name="de Groot N.N."/>
        </authorList>
    </citation>
    <scope>NUCLEOTIDE SEQUENCE [LARGE SCALE GENOMIC DNA]</scope>
    <source>
        <strain evidence="2 3">DSM 18610</strain>
    </source>
</reference>
<dbReference type="Proteomes" id="UP000199572">
    <property type="component" value="Unassembled WGS sequence"/>
</dbReference>
<evidence type="ECO:0000313" key="2">
    <source>
        <dbReference type="EMBL" id="SES29578.1"/>
    </source>
</evidence>
<evidence type="ECO:0000259" key="1">
    <source>
        <dbReference type="Pfam" id="PF24024"/>
    </source>
</evidence>
<name>A0A1H9W6S3_9SPHI</name>
<keyword evidence="3" id="KW-1185">Reference proteome</keyword>
<evidence type="ECO:0000313" key="3">
    <source>
        <dbReference type="Proteomes" id="UP000199572"/>
    </source>
</evidence>
<proteinExistence type="predicted"/>
<dbReference type="AlphaFoldDB" id="A0A1H9W6S3"/>
<protein>
    <recommendedName>
        <fullName evidence="1">DUF7336 domain-containing protein</fullName>
    </recommendedName>
</protein>
<sequence>MEFIYLLWHTHSDPHLDGDEDVKLIGAYSTELKAKEAQERASLLPGFKEHPKGFEVSCVKIDKDDWPGGFITV</sequence>
<dbReference type="InterPro" id="IPR055760">
    <property type="entry name" value="DUF7336"/>
</dbReference>
<feature type="domain" description="DUF7336" evidence="1">
    <location>
        <begin position="4"/>
        <end position="66"/>
    </location>
</feature>
<accession>A0A1H9W6S3</accession>
<dbReference type="Pfam" id="PF24024">
    <property type="entry name" value="DUF7336"/>
    <property type="match status" value="1"/>
</dbReference>
<gene>
    <name evidence="2" type="ORF">SAMN04488023_16010</name>
</gene>
<dbReference type="STRING" id="390241.SAMN04488023_16010"/>
<dbReference type="EMBL" id="FOGG01000060">
    <property type="protein sequence ID" value="SES29578.1"/>
    <property type="molecule type" value="Genomic_DNA"/>
</dbReference>
<dbReference type="RefSeq" id="WP_090889846.1">
    <property type="nucleotide sequence ID" value="NZ_FOGG01000060.1"/>
</dbReference>
<dbReference type="OrthoDB" id="1453790at2"/>